<dbReference type="Proteomes" id="UP000813461">
    <property type="component" value="Unassembled WGS sequence"/>
</dbReference>
<gene>
    <name evidence="13" type="ORF">FB567DRAFT_342719</name>
</gene>
<dbReference type="CDD" id="cd16454">
    <property type="entry name" value="RING-H2_PA-TM-RING"/>
    <property type="match status" value="1"/>
</dbReference>
<dbReference type="InterPro" id="IPR013083">
    <property type="entry name" value="Znf_RING/FYVE/PHD"/>
</dbReference>
<feature type="chain" id="PRO_5035480312" description="RING-type domain-containing protein" evidence="11">
    <location>
        <begin position="27"/>
        <end position="546"/>
    </location>
</feature>
<keyword evidence="3" id="KW-0479">Metal-binding</keyword>
<protein>
    <recommendedName>
        <fullName evidence="12">RING-type domain-containing protein</fullName>
    </recommendedName>
</protein>
<comment type="caution">
    <text evidence="13">The sequence shown here is derived from an EMBL/GenBank/DDBJ whole genome shotgun (WGS) entry which is preliminary data.</text>
</comment>
<evidence type="ECO:0000256" key="8">
    <source>
        <dbReference type="PROSITE-ProRule" id="PRU00175"/>
    </source>
</evidence>
<evidence type="ECO:0000256" key="3">
    <source>
        <dbReference type="ARBA" id="ARBA00022723"/>
    </source>
</evidence>
<feature type="compositionally biased region" description="Polar residues" evidence="9">
    <location>
        <begin position="510"/>
        <end position="546"/>
    </location>
</feature>
<accession>A0A8K0R875</accession>
<name>A0A8K0R875_9PLEO</name>
<evidence type="ECO:0000256" key="4">
    <source>
        <dbReference type="ARBA" id="ARBA00022771"/>
    </source>
</evidence>
<dbReference type="PANTHER" id="PTHR46539">
    <property type="entry name" value="E3 UBIQUITIN-PROTEIN LIGASE ATL42"/>
    <property type="match status" value="1"/>
</dbReference>
<evidence type="ECO:0000256" key="10">
    <source>
        <dbReference type="SAM" id="Phobius"/>
    </source>
</evidence>
<dbReference type="PROSITE" id="PS50089">
    <property type="entry name" value="ZF_RING_2"/>
    <property type="match status" value="1"/>
</dbReference>
<evidence type="ECO:0000313" key="13">
    <source>
        <dbReference type="EMBL" id="KAH7088592.1"/>
    </source>
</evidence>
<dbReference type="EMBL" id="JAGMVJ010000008">
    <property type="protein sequence ID" value="KAH7088592.1"/>
    <property type="molecule type" value="Genomic_DNA"/>
</dbReference>
<keyword evidence="11" id="KW-0732">Signal</keyword>
<evidence type="ECO:0000256" key="7">
    <source>
        <dbReference type="ARBA" id="ARBA00023136"/>
    </source>
</evidence>
<keyword evidence="2 10" id="KW-0812">Transmembrane</keyword>
<evidence type="ECO:0000256" key="2">
    <source>
        <dbReference type="ARBA" id="ARBA00022692"/>
    </source>
</evidence>
<feature type="region of interest" description="Disordered" evidence="9">
    <location>
        <begin position="405"/>
        <end position="429"/>
    </location>
</feature>
<reference evidence="13" key="1">
    <citation type="journal article" date="2021" name="Nat. Commun.">
        <title>Genetic determinants of endophytism in the Arabidopsis root mycobiome.</title>
        <authorList>
            <person name="Mesny F."/>
            <person name="Miyauchi S."/>
            <person name="Thiergart T."/>
            <person name="Pickel B."/>
            <person name="Atanasova L."/>
            <person name="Karlsson M."/>
            <person name="Huettel B."/>
            <person name="Barry K.W."/>
            <person name="Haridas S."/>
            <person name="Chen C."/>
            <person name="Bauer D."/>
            <person name="Andreopoulos W."/>
            <person name="Pangilinan J."/>
            <person name="LaButti K."/>
            <person name="Riley R."/>
            <person name="Lipzen A."/>
            <person name="Clum A."/>
            <person name="Drula E."/>
            <person name="Henrissat B."/>
            <person name="Kohler A."/>
            <person name="Grigoriev I.V."/>
            <person name="Martin F.M."/>
            <person name="Hacquard S."/>
        </authorList>
    </citation>
    <scope>NUCLEOTIDE SEQUENCE</scope>
    <source>
        <strain evidence="13">MPI-SDFR-AT-0120</strain>
    </source>
</reference>
<evidence type="ECO:0000313" key="14">
    <source>
        <dbReference type="Proteomes" id="UP000813461"/>
    </source>
</evidence>
<keyword evidence="6 10" id="KW-1133">Transmembrane helix</keyword>
<dbReference type="GO" id="GO:0008270">
    <property type="term" value="F:zinc ion binding"/>
    <property type="evidence" value="ECO:0007669"/>
    <property type="project" value="UniProtKB-KW"/>
</dbReference>
<dbReference type="PANTHER" id="PTHR46539:SF1">
    <property type="entry name" value="E3 UBIQUITIN-PROTEIN LIGASE ATL42"/>
    <property type="match status" value="1"/>
</dbReference>
<dbReference type="OrthoDB" id="8062037at2759"/>
<sequence length="546" mass="59312">MRLGLACVPQMSWSLACLLFATVATAAITPSNSSTAGGRFQGTLPLQHADASQGQIAELVPLTREAAQRTVEGNLFNTNYSNVANISDSEIAFISCNPSDYPGYADPQRVFEDAYRSANISGVILYSTATDYCDYDQGSSQEILQDFPVLSMTNKQASASLLDQVDDLPAHLKYFVRVQGRGNNNNNNAGVSQQNPLGPSPSTAVAMIILYSITGIITALFLVIIITGAIRAHRHPERYGPRDVLGRPRQSRARGLGRAILDTIPIVKFGEKEPAKPTDVELASNAEASEANRTTEERTSQGAAGAINHPATDTAETLRNTNVPPHAEHQEGIAPAQSALAAAASDANLSTEEHLGCSICTEDFEKGQDLRVLPCDHKFHPECVDPWLLNVSGTCPLCRVDLRPVTSHDSSTSHEPDELAPPLNPEPERHRNAFRDILSLRYRPNATPQERIYYLRRLREQRRNLGGTVPDEGGDAAASNEELADRRRSKRMSMRLSGVLSGRARRERSPTQQAEGSRTATQSQPESRSTPSSPPGQDTSGTDRLN</sequence>
<organism evidence="13 14">
    <name type="scientific">Paraphoma chrysanthemicola</name>
    <dbReference type="NCBI Taxonomy" id="798071"/>
    <lineage>
        <taxon>Eukaryota</taxon>
        <taxon>Fungi</taxon>
        <taxon>Dikarya</taxon>
        <taxon>Ascomycota</taxon>
        <taxon>Pezizomycotina</taxon>
        <taxon>Dothideomycetes</taxon>
        <taxon>Pleosporomycetidae</taxon>
        <taxon>Pleosporales</taxon>
        <taxon>Pleosporineae</taxon>
        <taxon>Phaeosphaeriaceae</taxon>
        <taxon>Paraphoma</taxon>
    </lineage>
</organism>
<evidence type="ECO:0000256" key="11">
    <source>
        <dbReference type="SAM" id="SignalP"/>
    </source>
</evidence>
<evidence type="ECO:0000256" key="9">
    <source>
        <dbReference type="SAM" id="MobiDB-lite"/>
    </source>
</evidence>
<evidence type="ECO:0000259" key="12">
    <source>
        <dbReference type="PROSITE" id="PS50089"/>
    </source>
</evidence>
<dbReference type="AlphaFoldDB" id="A0A8K0R875"/>
<feature type="region of interest" description="Disordered" evidence="9">
    <location>
        <begin position="275"/>
        <end position="330"/>
    </location>
</feature>
<dbReference type="InterPro" id="IPR001841">
    <property type="entry name" value="Znf_RING"/>
</dbReference>
<keyword evidence="14" id="KW-1185">Reference proteome</keyword>
<dbReference type="SMART" id="SM00184">
    <property type="entry name" value="RING"/>
    <property type="match status" value="1"/>
</dbReference>
<evidence type="ECO:0000256" key="6">
    <source>
        <dbReference type="ARBA" id="ARBA00022989"/>
    </source>
</evidence>
<feature type="region of interest" description="Disordered" evidence="9">
    <location>
        <begin position="465"/>
        <end position="546"/>
    </location>
</feature>
<feature type="compositionally biased region" description="Polar residues" evidence="9">
    <location>
        <begin position="314"/>
        <end position="323"/>
    </location>
</feature>
<feature type="transmembrane region" description="Helical" evidence="10">
    <location>
        <begin position="204"/>
        <end position="230"/>
    </location>
</feature>
<dbReference type="PROSITE" id="PS51257">
    <property type="entry name" value="PROKAR_LIPOPROTEIN"/>
    <property type="match status" value="1"/>
</dbReference>
<dbReference type="Gene3D" id="3.30.40.10">
    <property type="entry name" value="Zinc/RING finger domain, C3HC4 (zinc finger)"/>
    <property type="match status" value="1"/>
</dbReference>
<evidence type="ECO:0000256" key="5">
    <source>
        <dbReference type="ARBA" id="ARBA00022833"/>
    </source>
</evidence>
<feature type="compositionally biased region" description="Low complexity" evidence="9">
    <location>
        <begin position="283"/>
        <end position="292"/>
    </location>
</feature>
<keyword evidence="7 10" id="KW-0472">Membrane</keyword>
<dbReference type="GO" id="GO:0016020">
    <property type="term" value="C:membrane"/>
    <property type="evidence" value="ECO:0007669"/>
    <property type="project" value="UniProtKB-SubCell"/>
</dbReference>
<comment type="subcellular location">
    <subcellularLocation>
        <location evidence="1">Membrane</location>
    </subcellularLocation>
</comment>
<dbReference type="SUPFAM" id="SSF57850">
    <property type="entry name" value="RING/U-box"/>
    <property type="match status" value="1"/>
</dbReference>
<keyword evidence="4 8" id="KW-0863">Zinc-finger</keyword>
<feature type="domain" description="RING-type" evidence="12">
    <location>
        <begin position="357"/>
        <end position="399"/>
    </location>
</feature>
<feature type="signal peptide" evidence="11">
    <location>
        <begin position="1"/>
        <end position="26"/>
    </location>
</feature>
<keyword evidence="5" id="KW-0862">Zinc</keyword>
<evidence type="ECO:0000256" key="1">
    <source>
        <dbReference type="ARBA" id="ARBA00004370"/>
    </source>
</evidence>
<proteinExistence type="predicted"/>
<dbReference type="Pfam" id="PF13639">
    <property type="entry name" value="zf-RING_2"/>
    <property type="match status" value="1"/>
</dbReference>